<comment type="pathway">
    <text evidence="1 8">Cofactor biosynthesis; tetrahydrofolate biosynthesis; 5,6,7,8-tetrahydrofolate from 7,8-dihydrofolate: step 1/1.</text>
</comment>
<keyword evidence="6 8" id="KW-0560">Oxidoreductase</keyword>
<dbReference type="PATRIC" id="fig|218284.4.peg.3755"/>
<evidence type="ECO:0000313" key="11">
    <source>
        <dbReference type="EMBL" id="KPL59851.1"/>
    </source>
</evidence>
<dbReference type="CDD" id="cd00209">
    <property type="entry name" value="DHFR"/>
    <property type="match status" value="1"/>
</dbReference>
<dbReference type="UniPathway" id="UPA00077">
    <property type="reaction ID" value="UER00158"/>
</dbReference>
<evidence type="ECO:0000256" key="4">
    <source>
        <dbReference type="ARBA" id="ARBA00022563"/>
    </source>
</evidence>
<dbReference type="InterPro" id="IPR001796">
    <property type="entry name" value="DHFR_dom"/>
</dbReference>
<dbReference type="GO" id="GO:0070401">
    <property type="term" value="F:NADP+ binding"/>
    <property type="evidence" value="ECO:0007669"/>
    <property type="project" value="UniProtKB-ARBA"/>
</dbReference>
<dbReference type="InterPro" id="IPR024072">
    <property type="entry name" value="DHFR-like_dom_sf"/>
</dbReference>
<dbReference type="PIRSF" id="PIRSF000194">
    <property type="entry name" value="DHFR"/>
    <property type="match status" value="1"/>
</dbReference>
<evidence type="ECO:0000256" key="3">
    <source>
        <dbReference type="ARBA" id="ARBA00012856"/>
    </source>
</evidence>
<organism evidence="11 12">
    <name type="scientific">Rossellomorea vietnamensis</name>
    <dbReference type="NCBI Taxonomy" id="218284"/>
    <lineage>
        <taxon>Bacteria</taxon>
        <taxon>Bacillati</taxon>
        <taxon>Bacillota</taxon>
        <taxon>Bacilli</taxon>
        <taxon>Bacillales</taxon>
        <taxon>Bacillaceae</taxon>
        <taxon>Rossellomorea</taxon>
    </lineage>
</organism>
<dbReference type="OrthoDB" id="9804315at2"/>
<comment type="function">
    <text evidence="7 8">Key enzyme in folate metabolism. Catalyzes an essential reaction for de novo glycine and purine synthesis, and for DNA precursor synthesis.</text>
</comment>
<proteinExistence type="inferred from homology"/>
<feature type="domain" description="DHFR" evidence="10">
    <location>
        <begin position="1"/>
        <end position="160"/>
    </location>
</feature>
<comment type="similarity">
    <text evidence="2 8 9">Belongs to the dihydrofolate reductase family.</text>
</comment>
<dbReference type="Pfam" id="PF00186">
    <property type="entry name" value="DHFR_1"/>
    <property type="match status" value="1"/>
</dbReference>
<dbReference type="PRINTS" id="PR00070">
    <property type="entry name" value="DHFR"/>
</dbReference>
<sequence length="162" mass="19277">MISFIWAMDQNQLIGKDNGLPWRLPEDLKFFKRTTNGHGVVMGRKTFDSIGKPLPNRENVILTRNTHFEQEGCLVLHSVEEVVRWSEERHEEIFIMGGREIYKQFIPHVEKLYVTEIHHEFEGDTTMPSIPWEEFTCISSEKGVRDEKNPYDYEFKIYERKK</sequence>
<dbReference type="SUPFAM" id="SSF53597">
    <property type="entry name" value="Dihydrofolate reductase-like"/>
    <property type="match status" value="1"/>
</dbReference>
<evidence type="ECO:0000256" key="5">
    <source>
        <dbReference type="ARBA" id="ARBA00022857"/>
    </source>
</evidence>
<dbReference type="GO" id="GO:0005829">
    <property type="term" value="C:cytosol"/>
    <property type="evidence" value="ECO:0007669"/>
    <property type="project" value="TreeGrafter"/>
</dbReference>
<keyword evidence="5 8" id="KW-0521">NADP</keyword>
<protein>
    <recommendedName>
        <fullName evidence="3 8">Dihydrofolate reductase</fullName>
        <ecNumber evidence="3 8">1.5.1.3</ecNumber>
    </recommendedName>
</protein>
<accession>A0A0P6WQK2</accession>
<gene>
    <name evidence="11" type="ORF">AM506_10395</name>
</gene>
<dbReference type="PROSITE" id="PS00075">
    <property type="entry name" value="DHFR_1"/>
    <property type="match status" value="1"/>
</dbReference>
<dbReference type="InterPro" id="IPR012259">
    <property type="entry name" value="DHFR"/>
</dbReference>
<dbReference type="PANTHER" id="PTHR48069:SF3">
    <property type="entry name" value="DIHYDROFOLATE REDUCTASE"/>
    <property type="match status" value="1"/>
</dbReference>
<evidence type="ECO:0000256" key="9">
    <source>
        <dbReference type="RuleBase" id="RU004474"/>
    </source>
</evidence>
<reference evidence="11 12" key="1">
    <citation type="submission" date="2015-08" db="EMBL/GenBank/DDBJ databases">
        <title>Draft Genome Sequence of Bacillus vietnamensis UCD-SED5.</title>
        <authorList>
            <person name="Lee R.D."/>
            <person name="Jospin G."/>
            <person name="Lang J.M."/>
            <person name="Coil D.A."/>
            <person name="Eisen J.A."/>
        </authorList>
    </citation>
    <scope>NUCLEOTIDE SEQUENCE [LARGE SCALE GENOMIC DNA]</scope>
    <source>
        <strain evidence="11 12">UCD-SED5</strain>
    </source>
</reference>
<comment type="caution">
    <text evidence="11">The sequence shown here is derived from an EMBL/GenBank/DDBJ whole genome shotgun (WGS) entry which is preliminary data.</text>
</comment>
<evidence type="ECO:0000256" key="6">
    <source>
        <dbReference type="ARBA" id="ARBA00023002"/>
    </source>
</evidence>
<dbReference type="PROSITE" id="PS51330">
    <property type="entry name" value="DHFR_2"/>
    <property type="match status" value="1"/>
</dbReference>
<evidence type="ECO:0000256" key="2">
    <source>
        <dbReference type="ARBA" id="ARBA00009539"/>
    </source>
</evidence>
<dbReference type="RefSeq" id="WP_060672412.1">
    <property type="nucleotide sequence ID" value="NZ_JBCNGU010000018.1"/>
</dbReference>
<dbReference type="GO" id="GO:0006730">
    <property type="term" value="P:one-carbon metabolic process"/>
    <property type="evidence" value="ECO:0007669"/>
    <property type="project" value="UniProtKB-KW"/>
</dbReference>
<evidence type="ECO:0000313" key="12">
    <source>
        <dbReference type="Proteomes" id="UP000050398"/>
    </source>
</evidence>
<dbReference type="PANTHER" id="PTHR48069">
    <property type="entry name" value="DIHYDROFOLATE REDUCTASE"/>
    <property type="match status" value="1"/>
</dbReference>
<dbReference type="Proteomes" id="UP000050398">
    <property type="component" value="Unassembled WGS sequence"/>
</dbReference>
<comment type="catalytic activity">
    <reaction evidence="8">
        <text>(6S)-5,6,7,8-tetrahydrofolate + NADP(+) = 7,8-dihydrofolate + NADPH + H(+)</text>
        <dbReference type="Rhea" id="RHEA:15009"/>
        <dbReference type="ChEBI" id="CHEBI:15378"/>
        <dbReference type="ChEBI" id="CHEBI:57451"/>
        <dbReference type="ChEBI" id="CHEBI:57453"/>
        <dbReference type="ChEBI" id="CHEBI:57783"/>
        <dbReference type="ChEBI" id="CHEBI:58349"/>
        <dbReference type="EC" id="1.5.1.3"/>
    </reaction>
</comment>
<dbReference type="FunFam" id="3.40.430.10:FF:000001">
    <property type="entry name" value="Dihydrofolate reductase"/>
    <property type="match status" value="1"/>
</dbReference>
<evidence type="ECO:0000256" key="7">
    <source>
        <dbReference type="ARBA" id="ARBA00025067"/>
    </source>
</evidence>
<dbReference type="Gene3D" id="3.40.430.10">
    <property type="entry name" value="Dihydrofolate Reductase, subunit A"/>
    <property type="match status" value="1"/>
</dbReference>
<dbReference type="EC" id="1.5.1.3" evidence="3 8"/>
<dbReference type="AlphaFoldDB" id="A0A0P6WQK2"/>
<evidence type="ECO:0000256" key="1">
    <source>
        <dbReference type="ARBA" id="ARBA00004903"/>
    </source>
</evidence>
<evidence type="ECO:0000259" key="10">
    <source>
        <dbReference type="PROSITE" id="PS51330"/>
    </source>
</evidence>
<dbReference type="GO" id="GO:0004146">
    <property type="term" value="F:dihydrofolate reductase activity"/>
    <property type="evidence" value="ECO:0007669"/>
    <property type="project" value="UniProtKB-EC"/>
</dbReference>
<name>A0A0P6WQK2_9BACI</name>
<dbReference type="InterPro" id="IPR017925">
    <property type="entry name" value="DHFR_CS"/>
</dbReference>
<dbReference type="EMBL" id="LIXZ01000006">
    <property type="protein sequence ID" value="KPL59851.1"/>
    <property type="molecule type" value="Genomic_DNA"/>
</dbReference>
<evidence type="ECO:0000256" key="8">
    <source>
        <dbReference type="PIRNR" id="PIRNR000194"/>
    </source>
</evidence>
<keyword evidence="4 8" id="KW-0554">One-carbon metabolism</keyword>
<dbReference type="GO" id="GO:0046654">
    <property type="term" value="P:tetrahydrofolate biosynthetic process"/>
    <property type="evidence" value="ECO:0007669"/>
    <property type="project" value="UniProtKB-UniPathway"/>
</dbReference>
<dbReference type="GO" id="GO:0046655">
    <property type="term" value="P:folic acid metabolic process"/>
    <property type="evidence" value="ECO:0007669"/>
    <property type="project" value="TreeGrafter"/>
</dbReference>
<dbReference type="GO" id="GO:0046452">
    <property type="term" value="P:dihydrofolate metabolic process"/>
    <property type="evidence" value="ECO:0007669"/>
    <property type="project" value="TreeGrafter"/>
</dbReference>